<feature type="region of interest" description="Disordered" evidence="5">
    <location>
        <begin position="1"/>
        <end position="173"/>
    </location>
</feature>
<feature type="compositionally biased region" description="Basic and acidic residues" evidence="5">
    <location>
        <begin position="593"/>
        <end position="616"/>
    </location>
</feature>
<dbReference type="EMBL" id="JAKWFO010000001">
    <property type="protein sequence ID" value="KAI9639909.1"/>
    <property type="molecule type" value="Genomic_DNA"/>
</dbReference>
<evidence type="ECO:0000256" key="3">
    <source>
        <dbReference type="ARBA" id="ARBA00023242"/>
    </source>
</evidence>
<sequence>MSRSPPPPPRHEPERDRFSRSNFAPLPNRHDPELLAVGSAPTGGGAMGGGDRYIPAPREREREPLPPRDRERDREREREPLPMPPREREPLPMRERDYQGGPGGGGREWDSREYEREREMRGEGRGRRPPPHWEEDFDRPKRRRSPSPSYASHRPRRFSPEPQGMALPDPASLPHQLGFKQFADWFRVTHPSTAKADEEEFRRYKAGIDDGLGDVGKERVGMGKRYERYRKEYTSRQLYSLYLMHRTSPWFTERYSHLPEDEAERKRVQRQGRVPTVQAYLGDLKAGKFDSVSFDQTDDDVKQSSGTRRYSELEEPEGLDRVLGATGADESGKLEVPPKPNQVFVKSVPPTISRKDLEQLFASCDGFQYLALTEPSVKKAFHRVAWAQYADGVDVAKVVKKLDESKIDNFTFHMGVNTAATVGRVRTAPAVASTLDRLVKDGEAAKALAIKLEENLVQPAEEVKGETEGKEGDIKMEGGDGDKKGEGMKERGSEVVEETIRRVLGKEGLAGEEEGRSEEGKIKRAKLILDHWISYLRNGLSTCYYCVAPMCFAEELQRKCVGHVRLPIPPKDDLDTLPEDTKMGEGNGEDGNGDLRAELEKAGEEVDMEDRDRRDAGAGTGAGVGSGAAGVDVSGRREGESKSNRERGRGRGQSQEERWEEYLDYKLGPMVGEVDVVEYGGKDMEEETKRLTAPMIKQEETHKYRCKECNKLFKAPEFVMKHIVVKHGETVQARLDEYTTFNNFVLDPQHLQPTLQVPAAIDDALPPMAGSAPLLGATAFNPAAIAAGGNLSQQQQQQQMMMMMMQMQQAMMAQMAGSGAAAGAMGMGNPGRELAGRMGGFAGGAAPGGGGSGGRGPGPVAREPLPPPPPGAEDPRAKRGRVSYMDLDEAGGGGDGGLPY</sequence>
<reference evidence="7" key="1">
    <citation type="journal article" date="2022" name="G3 (Bethesda)">
        <title>High quality genome of the basidiomycete yeast Dioszegia hungarica PDD-24b-2 isolated from cloud water.</title>
        <authorList>
            <person name="Jarrige D."/>
            <person name="Haridas S."/>
            <person name="Bleykasten-Grosshans C."/>
            <person name="Joly M."/>
            <person name="Nadalig T."/>
            <person name="Sancelme M."/>
            <person name="Vuilleumier S."/>
            <person name="Grigoriev I.V."/>
            <person name="Amato P."/>
            <person name="Bringel F."/>
        </authorList>
    </citation>
    <scope>NUCLEOTIDE SEQUENCE</scope>
    <source>
        <strain evidence="7">PDD-24b-2</strain>
    </source>
</reference>
<dbReference type="InterPro" id="IPR021933">
    <property type="entry name" value="SERRATE/Ars2_N"/>
</dbReference>
<feature type="region of interest" description="Disordered" evidence="5">
    <location>
        <begin position="461"/>
        <end position="495"/>
    </location>
</feature>
<dbReference type="InterPro" id="IPR035979">
    <property type="entry name" value="RBD_domain_sf"/>
</dbReference>
<feature type="compositionally biased region" description="Gly residues" evidence="5">
    <location>
        <begin position="890"/>
        <end position="900"/>
    </location>
</feature>
<organism evidence="7 8">
    <name type="scientific">Dioszegia hungarica</name>
    <dbReference type="NCBI Taxonomy" id="4972"/>
    <lineage>
        <taxon>Eukaryota</taxon>
        <taxon>Fungi</taxon>
        <taxon>Dikarya</taxon>
        <taxon>Basidiomycota</taxon>
        <taxon>Agaricomycotina</taxon>
        <taxon>Tremellomycetes</taxon>
        <taxon>Tremellales</taxon>
        <taxon>Bulleribasidiaceae</taxon>
        <taxon>Dioszegia</taxon>
    </lineage>
</organism>
<dbReference type="GO" id="GO:0016070">
    <property type="term" value="P:RNA metabolic process"/>
    <property type="evidence" value="ECO:0007669"/>
    <property type="project" value="UniProtKB-ARBA"/>
</dbReference>
<dbReference type="Gene3D" id="3.30.70.330">
    <property type="match status" value="1"/>
</dbReference>
<evidence type="ECO:0000313" key="8">
    <source>
        <dbReference type="Proteomes" id="UP001164286"/>
    </source>
</evidence>
<proteinExistence type="inferred from homology"/>
<dbReference type="GeneID" id="77730225"/>
<feature type="compositionally biased region" description="Basic and acidic residues" evidence="5">
    <location>
        <begin position="634"/>
        <end position="657"/>
    </location>
</feature>
<keyword evidence="4" id="KW-0863">Zinc-finger</keyword>
<dbReference type="PANTHER" id="PTHR13165">
    <property type="entry name" value="ARSENITE-RESISTANCE PROTEIN 2"/>
    <property type="match status" value="1"/>
</dbReference>
<dbReference type="PROSITE" id="PS50157">
    <property type="entry name" value="ZINC_FINGER_C2H2_2"/>
    <property type="match status" value="1"/>
</dbReference>
<dbReference type="Proteomes" id="UP001164286">
    <property type="component" value="Unassembled WGS sequence"/>
</dbReference>
<protein>
    <recommendedName>
        <fullName evidence="6">C2H2-type domain-containing protein</fullName>
    </recommendedName>
</protein>
<keyword evidence="4" id="KW-0862">Zinc</keyword>
<dbReference type="InterPro" id="IPR012677">
    <property type="entry name" value="Nucleotide-bd_a/b_plait_sf"/>
</dbReference>
<feature type="domain" description="C2H2-type" evidence="6">
    <location>
        <begin position="704"/>
        <end position="731"/>
    </location>
</feature>
<feature type="compositionally biased region" description="Gly residues" evidence="5">
    <location>
        <begin position="838"/>
        <end position="857"/>
    </location>
</feature>
<feature type="compositionally biased region" description="Basic and acidic residues" evidence="5">
    <location>
        <begin position="107"/>
        <end position="134"/>
    </location>
</feature>
<dbReference type="Pfam" id="PF12066">
    <property type="entry name" value="SERRATE_Ars2_N"/>
    <property type="match status" value="1"/>
</dbReference>
<accession>A0AA38HI51</accession>
<feature type="compositionally biased region" description="Basic and acidic residues" evidence="5">
    <location>
        <begin position="570"/>
        <end position="583"/>
    </location>
</feature>
<feature type="compositionally biased region" description="Gly residues" evidence="5">
    <location>
        <begin position="41"/>
        <end position="51"/>
    </location>
</feature>
<dbReference type="PANTHER" id="PTHR13165:SF0">
    <property type="entry name" value="SERRATE RNA EFFECTOR MOLECULE HOMOLOG"/>
    <property type="match status" value="1"/>
</dbReference>
<dbReference type="PROSITE" id="PS00028">
    <property type="entry name" value="ZINC_FINGER_C2H2_1"/>
    <property type="match status" value="1"/>
</dbReference>
<feature type="compositionally biased region" description="Basic and acidic residues" evidence="5">
    <location>
        <begin position="57"/>
        <end position="98"/>
    </location>
</feature>
<comment type="caution">
    <text evidence="7">The sequence shown here is derived from an EMBL/GenBank/DDBJ whole genome shotgun (WGS) entry which is preliminary data.</text>
</comment>
<dbReference type="SUPFAM" id="SSF54928">
    <property type="entry name" value="RNA-binding domain, RBD"/>
    <property type="match status" value="1"/>
</dbReference>
<comment type="subcellular location">
    <subcellularLocation>
        <location evidence="1">Nucleus</location>
    </subcellularLocation>
</comment>
<keyword evidence="4" id="KW-0479">Metal-binding</keyword>
<keyword evidence="3" id="KW-0539">Nucleus</keyword>
<evidence type="ECO:0000313" key="7">
    <source>
        <dbReference type="EMBL" id="KAI9639909.1"/>
    </source>
</evidence>
<evidence type="ECO:0000256" key="4">
    <source>
        <dbReference type="PROSITE-ProRule" id="PRU00042"/>
    </source>
</evidence>
<comment type="similarity">
    <text evidence="2">Belongs to the ARS2 family.</text>
</comment>
<dbReference type="InterPro" id="IPR039727">
    <property type="entry name" value="SE/Ars2"/>
</dbReference>
<dbReference type="Pfam" id="PF04959">
    <property type="entry name" value="ARS2"/>
    <property type="match status" value="1"/>
</dbReference>
<gene>
    <name evidence="7" type="ORF">MKK02DRAFT_40238</name>
</gene>
<evidence type="ECO:0000256" key="2">
    <source>
        <dbReference type="ARBA" id="ARBA00005407"/>
    </source>
</evidence>
<dbReference type="RefSeq" id="XP_052949686.1">
    <property type="nucleotide sequence ID" value="XM_053091020.1"/>
</dbReference>
<feature type="region of interest" description="Disordered" evidence="5">
    <location>
        <begin position="295"/>
        <end position="324"/>
    </location>
</feature>
<keyword evidence="8" id="KW-1185">Reference proteome</keyword>
<dbReference type="AlphaFoldDB" id="A0AA38HI51"/>
<dbReference type="CDD" id="cd00590">
    <property type="entry name" value="RRM_SF"/>
    <property type="match status" value="1"/>
</dbReference>
<dbReference type="InterPro" id="IPR013087">
    <property type="entry name" value="Znf_C2H2_type"/>
</dbReference>
<feature type="compositionally biased region" description="Gly residues" evidence="5">
    <location>
        <begin position="618"/>
        <end position="628"/>
    </location>
</feature>
<dbReference type="GO" id="GO:0003723">
    <property type="term" value="F:RNA binding"/>
    <property type="evidence" value="ECO:0007669"/>
    <property type="project" value="InterPro"/>
</dbReference>
<evidence type="ECO:0000256" key="5">
    <source>
        <dbReference type="SAM" id="MobiDB-lite"/>
    </source>
</evidence>
<dbReference type="InterPro" id="IPR000504">
    <property type="entry name" value="RRM_dom"/>
</dbReference>
<dbReference type="Pfam" id="PF00076">
    <property type="entry name" value="RRM_1"/>
    <property type="match status" value="1"/>
</dbReference>
<feature type="region of interest" description="Disordered" evidence="5">
    <location>
        <begin position="838"/>
        <end position="900"/>
    </location>
</feature>
<name>A0AA38HI51_9TREE</name>
<evidence type="ECO:0000256" key="1">
    <source>
        <dbReference type="ARBA" id="ARBA00004123"/>
    </source>
</evidence>
<dbReference type="InterPro" id="IPR007042">
    <property type="entry name" value="SERRATE/Ars2_C"/>
</dbReference>
<evidence type="ECO:0000259" key="6">
    <source>
        <dbReference type="PROSITE" id="PS50157"/>
    </source>
</evidence>
<dbReference type="GO" id="GO:0008270">
    <property type="term" value="F:zinc ion binding"/>
    <property type="evidence" value="ECO:0007669"/>
    <property type="project" value="UniProtKB-KW"/>
</dbReference>
<dbReference type="GO" id="GO:0016604">
    <property type="term" value="C:nuclear body"/>
    <property type="evidence" value="ECO:0007669"/>
    <property type="project" value="TreeGrafter"/>
</dbReference>
<dbReference type="GO" id="GO:0031047">
    <property type="term" value="P:regulatory ncRNA-mediated gene silencing"/>
    <property type="evidence" value="ECO:0007669"/>
    <property type="project" value="UniProtKB-ARBA"/>
</dbReference>
<feature type="region of interest" description="Disordered" evidence="5">
    <location>
        <begin position="566"/>
        <end position="657"/>
    </location>
</feature>
<feature type="compositionally biased region" description="Basic and acidic residues" evidence="5">
    <location>
        <begin position="9"/>
        <end position="19"/>
    </location>
</feature>